<feature type="region of interest" description="Disordered" evidence="3">
    <location>
        <begin position="236"/>
        <end position="260"/>
    </location>
</feature>
<name>A0A2S5CJY9_9GAMM</name>
<dbReference type="AlphaFoldDB" id="A0A2S5CJY9"/>
<evidence type="ECO:0000256" key="1">
    <source>
        <dbReference type="ARBA" id="ARBA00010634"/>
    </source>
</evidence>
<dbReference type="EMBL" id="PGFZ01000007">
    <property type="protein sequence ID" value="POZ51139.1"/>
    <property type="molecule type" value="Genomic_DNA"/>
</dbReference>
<sequence length="260" mass="28636">MNLQKSVFNPRLLGGLLMATLLSACASNSNSNDPWQGWNHGVQTFNDTLDKNVVKPLAQGYQWITPDVVDQSITNAFSNVNDVGVIINDFLQLKWRQGSMDVGRLVVNSTMGMGGLFDVGAAMNLPKHQEDFGQTLAVWGVPSGPYLVLPIYGPNSPRDTLGLIGDAMFNPLTYVSIFGTSDATYSTMGARFVEVIDKRAQLLSTEKVVNEASGQDRYEFMKNAYQQRRDYLIKDGNTDASDLDKELDSLDSDKPAEQKP</sequence>
<dbReference type="PANTHER" id="PTHR30035">
    <property type="entry name" value="LIPOPROTEIN VACJ-RELATED"/>
    <property type="match status" value="1"/>
</dbReference>
<dbReference type="GO" id="GO:0120010">
    <property type="term" value="P:intermembrane phospholipid transfer"/>
    <property type="evidence" value="ECO:0007669"/>
    <property type="project" value="TreeGrafter"/>
</dbReference>
<dbReference type="InterPro" id="IPR007428">
    <property type="entry name" value="MlaA"/>
</dbReference>
<dbReference type="Proteomes" id="UP000237423">
    <property type="component" value="Unassembled WGS sequence"/>
</dbReference>
<protein>
    <submittedName>
        <fullName evidence="5">ABC transporter</fullName>
    </submittedName>
</protein>
<evidence type="ECO:0000256" key="3">
    <source>
        <dbReference type="SAM" id="MobiDB-lite"/>
    </source>
</evidence>
<organism evidence="5 6">
    <name type="scientific">Methylovulum psychrotolerans</name>
    <dbReference type="NCBI Taxonomy" id="1704499"/>
    <lineage>
        <taxon>Bacteria</taxon>
        <taxon>Pseudomonadati</taxon>
        <taxon>Pseudomonadota</taxon>
        <taxon>Gammaproteobacteria</taxon>
        <taxon>Methylococcales</taxon>
        <taxon>Methylococcaceae</taxon>
        <taxon>Methylovulum</taxon>
    </lineage>
</organism>
<feature type="chain" id="PRO_5015666453" evidence="4">
    <location>
        <begin position="27"/>
        <end position="260"/>
    </location>
</feature>
<accession>A0A2S5CJY9</accession>
<evidence type="ECO:0000313" key="5">
    <source>
        <dbReference type="EMBL" id="POZ51139.1"/>
    </source>
</evidence>
<evidence type="ECO:0000256" key="2">
    <source>
        <dbReference type="ARBA" id="ARBA00022729"/>
    </source>
</evidence>
<reference evidence="5 6" key="1">
    <citation type="submission" date="2017-11" db="EMBL/GenBank/DDBJ databases">
        <title>Draft Genome Sequence of Methylobacter psychrotolerans Sph1T, an Obligate Methanotroph from Low-Temperature Environments.</title>
        <authorList>
            <person name="Oshkin I.Y."/>
            <person name="Miroshnikov K."/>
            <person name="Belova S.E."/>
            <person name="Korzhenkov A."/>
            <person name="Toshchakov S.V."/>
            <person name="Dedysh S.N."/>
        </authorList>
    </citation>
    <scope>NUCLEOTIDE SEQUENCE [LARGE SCALE GENOMIC DNA]</scope>
    <source>
        <strain evidence="5 6">Sph1</strain>
    </source>
</reference>
<comment type="caution">
    <text evidence="5">The sequence shown here is derived from an EMBL/GenBank/DDBJ whole genome shotgun (WGS) entry which is preliminary data.</text>
</comment>
<proteinExistence type="inferred from homology"/>
<dbReference type="PROSITE" id="PS51257">
    <property type="entry name" value="PROKAR_LIPOPROTEIN"/>
    <property type="match status" value="1"/>
</dbReference>
<comment type="similarity">
    <text evidence="1">Belongs to the MlaA family.</text>
</comment>
<dbReference type="PRINTS" id="PR01805">
    <property type="entry name" value="VACJLIPOPROT"/>
</dbReference>
<keyword evidence="2 4" id="KW-0732">Signal</keyword>
<evidence type="ECO:0000313" key="6">
    <source>
        <dbReference type="Proteomes" id="UP000237423"/>
    </source>
</evidence>
<dbReference type="Pfam" id="PF04333">
    <property type="entry name" value="MlaA"/>
    <property type="match status" value="1"/>
</dbReference>
<dbReference type="PANTHER" id="PTHR30035:SF3">
    <property type="entry name" value="INTERMEMBRANE PHOSPHOLIPID TRANSPORT SYSTEM LIPOPROTEIN MLAA"/>
    <property type="match status" value="1"/>
</dbReference>
<dbReference type="GO" id="GO:0016020">
    <property type="term" value="C:membrane"/>
    <property type="evidence" value="ECO:0007669"/>
    <property type="project" value="InterPro"/>
</dbReference>
<evidence type="ECO:0000256" key="4">
    <source>
        <dbReference type="SAM" id="SignalP"/>
    </source>
</evidence>
<feature type="signal peptide" evidence="4">
    <location>
        <begin position="1"/>
        <end position="26"/>
    </location>
</feature>
<gene>
    <name evidence="5" type="ORF">AADEFJLK_03097</name>
</gene>
<dbReference type="RefSeq" id="WP_198328437.1">
    <property type="nucleotide sequence ID" value="NZ_CP022129.1"/>
</dbReference>